<feature type="transmembrane region" description="Helical" evidence="6">
    <location>
        <begin position="161"/>
        <end position="180"/>
    </location>
</feature>
<feature type="transmembrane region" description="Helical" evidence="6">
    <location>
        <begin position="133"/>
        <end position="155"/>
    </location>
</feature>
<dbReference type="GO" id="GO:0022857">
    <property type="term" value="F:transmembrane transporter activity"/>
    <property type="evidence" value="ECO:0007669"/>
    <property type="project" value="InterPro"/>
</dbReference>
<sequence length="374" mass="38672">MDRKLPLRALIALTTAAFITILTEALPAGPLTGMSADLRVSESAMGQSVTIYALATAIAAIPLSLVTARWRRKRLLLSAIVGFAVGNTITVISTSYVLTMGARFIAGVAAGVVWSLLAGYARRMAPEGLQGKAMAIVMAGVPVALSLGVPAGTFLGGLVGWRVTFAVVSALAVVLIFWIATAVPDYPGRQAGERVSFRQTLTIPGVAAVLFVVIAFVLAHNVIYTYIAPFLNYAGGDVDLVLLLLGAASMVGIWIVGAYIDRNLRLLLIVSTVLVAVAAVGLTGSPYVAAVLWGLGWGGVPTLLQTAIAHGGDTAQAMLVTSWNGSMAAGGIVGGVFLDAFGPASFPWVVVALLLPVLAVVLVRVDGRVLQAQN</sequence>
<evidence type="ECO:0000256" key="3">
    <source>
        <dbReference type="ARBA" id="ARBA00022692"/>
    </source>
</evidence>
<feature type="domain" description="Major facilitator superfamily (MFS) profile" evidence="7">
    <location>
        <begin position="9"/>
        <end position="374"/>
    </location>
</feature>
<dbReference type="InterPro" id="IPR036259">
    <property type="entry name" value="MFS_trans_sf"/>
</dbReference>
<comment type="subcellular location">
    <subcellularLocation>
        <location evidence="1">Cell membrane</location>
        <topology evidence="1">Multi-pass membrane protein</topology>
    </subcellularLocation>
</comment>
<evidence type="ECO:0000256" key="4">
    <source>
        <dbReference type="ARBA" id="ARBA00022989"/>
    </source>
</evidence>
<dbReference type="Gene3D" id="1.20.1250.20">
    <property type="entry name" value="MFS general substrate transporter like domains"/>
    <property type="match status" value="1"/>
</dbReference>
<feature type="transmembrane region" description="Helical" evidence="6">
    <location>
        <begin position="240"/>
        <end position="260"/>
    </location>
</feature>
<reference evidence="8 9" key="1">
    <citation type="submission" date="2018-05" db="EMBL/GenBank/DDBJ databases">
        <title>Evolution of GPA BGCs.</title>
        <authorList>
            <person name="Waglechner N."/>
            <person name="Wright G.D."/>
        </authorList>
    </citation>
    <scope>NUCLEOTIDE SEQUENCE [LARGE SCALE GENOMIC DNA]</scope>
    <source>
        <strain evidence="8 9">A82846</strain>
    </source>
</reference>
<comment type="caution">
    <text evidence="8">The sequence shown here is derived from an EMBL/GenBank/DDBJ whole genome shotgun (WGS) entry which is preliminary data.</text>
</comment>
<dbReference type="Proteomes" id="UP000287547">
    <property type="component" value="Unassembled WGS sequence"/>
</dbReference>
<dbReference type="InterPro" id="IPR011701">
    <property type="entry name" value="MFS"/>
</dbReference>
<protein>
    <submittedName>
        <fullName evidence="8">MFS transporter</fullName>
    </submittedName>
</protein>
<feature type="transmembrane region" description="Helical" evidence="6">
    <location>
        <begin position="75"/>
        <end position="98"/>
    </location>
</feature>
<evidence type="ECO:0000313" key="9">
    <source>
        <dbReference type="Proteomes" id="UP000287547"/>
    </source>
</evidence>
<proteinExistence type="predicted"/>
<evidence type="ECO:0000313" key="8">
    <source>
        <dbReference type="EMBL" id="RSM83852.1"/>
    </source>
</evidence>
<feature type="transmembrane region" description="Helical" evidence="6">
    <location>
        <begin position="346"/>
        <end position="365"/>
    </location>
</feature>
<dbReference type="InterPro" id="IPR050189">
    <property type="entry name" value="MFS_Efflux_Transporters"/>
</dbReference>
<dbReference type="PANTHER" id="PTHR43124:SF3">
    <property type="entry name" value="CHLORAMPHENICOL EFFLUX PUMP RV0191"/>
    <property type="match status" value="1"/>
</dbReference>
<dbReference type="GO" id="GO:0005886">
    <property type="term" value="C:plasma membrane"/>
    <property type="evidence" value="ECO:0007669"/>
    <property type="project" value="UniProtKB-SubCell"/>
</dbReference>
<dbReference type="EMBL" id="QHKI01000018">
    <property type="protein sequence ID" value="RSM83852.1"/>
    <property type="molecule type" value="Genomic_DNA"/>
</dbReference>
<evidence type="ECO:0000256" key="6">
    <source>
        <dbReference type="SAM" id="Phobius"/>
    </source>
</evidence>
<evidence type="ECO:0000256" key="5">
    <source>
        <dbReference type="ARBA" id="ARBA00023136"/>
    </source>
</evidence>
<feature type="transmembrane region" description="Helical" evidence="6">
    <location>
        <begin position="267"/>
        <end position="295"/>
    </location>
</feature>
<name>A0A428Z7T1_KIBAR</name>
<keyword evidence="3 6" id="KW-0812">Transmembrane</keyword>
<feature type="transmembrane region" description="Helical" evidence="6">
    <location>
        <begin position="49"/>
        <end position="68"/>
    </location>
</feature>
<organism evidence="8 9">
    <name type="scientific">Kibdelosporangium aridum</name>
    <dbReference type="NCBI Taxonomy" id="2030"/>
    <lineage>
        <taxon>Bacteria</taxon>
        <taxon>Bacillati</taxon>
        <taxon>Actinomycetota</taxon>
        <taxon>Actinomycetes</taxon>
        <taxon>Pseudonocardiales</taxon>
        <taxon>Pseudonocardiaceae</taxon>
        <taxon>Kibdelosporangium</taxon>
    </lineage>
</organism>
<dbReference type="SUPFAM" id="SSF103473">
    <property type="entry name" value="MFS general substrate transporter"/>
    <property type="match status" value="1"/>
</dbReference>
<dbReference type="PROSITE" id="PS50850">
    <property type="entry name" value="MFS"/>
    <property type="match status" value="1"/>
</dbReference>
<dbReference type="PANTHER" id="PTHR43124">
    <property type="entry name" value="PURINE EFFLUX PUMP PBUE"/>
    <property type="match status" value="1"/>
</dbReference>
<keyword evidence="5 6" id="KW-0472">Membrane</keyword>
<evidence type="ECO:0000256" key="1">
    <source>
        <dbReference type="ARBA" id="ARBA00004651"/>
    </source>
</evidence>
<evidence type="ECO:0000259" key="7">
    <source>
        <dbReference type="PROSITE" id="PS50850"/>
    </source>
</evidence>
<dbReference type="AlphaFoldDB" id="A0A428Z7T1"/>
<feature type="transmembrane region" description="Helical" evidence="6">
    <location>
        <begin position="201"/>
        <end position="228"/>
    </location>
</feature>
<keyword evidence="4 6" id="KW-1133">Transmembrane helix</keyword>
<dbReference type="Pfam" id="PF07690">
    <property type="entry name" value="MFS_1"/>
    <property type="match status" value="1"/>
</dbReference>
<accession>A0A428Z7T1</accession>
<dbReference type="CDD" id="cd17324">
    <property type="entry name" value="MFS_NepI_like"/>
    <property type="match status" value="1"/>
</dbReference>
<feature type="transmembrane region" description="Helical" evidence="6">
    <location>
        <begin position="104"/>
        <end position="121"/>
    </location>
</feature>
<gene>
    <name evidence="8" type="ORF">DMH04_22050</name>
</gene>
<dbReference type="InterPro" id="IPR020846">
    <property type="entry name" value="MFS_dom"/>
</dbReference>
<dbReference type="RefSeq" id="WP_037254855.1">
    <property type="nucleotide sequence ID" value="NZ_QHKI01000018.1"/>
</dbReference>
<keyword evidence="2" id="KW-1003">Cell membrane</keyword>
<dbReference type="OrthoDB" id="2810795at2"/>
<evidence type="ECO:0000256" key="2">
    <source>
        <dbReference type="ARBA" id="ARBA00022475"/>
    </source>
</evidence>